<comment type="caution">
    <text evidence="2">The sequence shown here is derived from an EMBL/GenBank/DDBJ whole genome shotgun (WGS) entry which is preliminary data.</text>
</comment>
<evidence type="ECO:0000313" key="3">
    <source>
        <dbReference type="Proteomes" id="UP000616885"/>
    </source>
</evidence>
<proteinExistence type="predicted"/>
<protein>
    <submittedName>
        <fullName evidence="2">Uncharacterized protein</fullName>
    </submittedName>
</protein>
<gene>
    <name evidence="2" type="ORF">IM811_009231</name>
</gene>
<feature type="chain" id="PRO_5034441578" evidence="1">
    <location>
        <begin position="16"/>
        <end position="224"/>
    </location>
</feature>
<organism evidence="2 3">
    <name type="scientific">Bionectria ochroleuca</name>
    <name type="common">Gliocladium roseum</name>
    <dbReference type="NCBI Taxonomy" id="29856"/>
    <lineage>
        <taxon>Eukaryota</taxon>
        <taxon>Fungi</taxon>
        <taxon>Dikarya</taxon>
        <taxon>Ascomycota</taxon>
        <taxon>Pezizomycotina</taxon>
        <taxon>Sordariomycetes</taxon>
        <taxon>Hypocreomycetidae</taxon>
        <taxon>Hypocreales</taxon>
        <taxon>Bionectriaceae</taxon>
        <taxon>Clonostachys</taxon>
    </lineage>
</organism>
<reference evidence="2" key="1">
    <citation type="submission" date="2020-10" db="EMBL/GenBank/DDBJ databases">
        <title>High-Quality Genome Resource of Clonostachys rosea strain S41 by Oxford Nanopore Long-Read Sequencing.</title>
        <authorList>
            <person name="Wang H."/>
        </authorList>
    </citation>
    <scope>NUCLEOTIDE SEQUENCE</scope>
    <source>
        <strain evidence="2">S41</strain>
    </source>
</reference>
<sequence length="224" mass="22917">MKFSNALMFASFALAAPAVEVEVRQQTATGVVVQSVQTVLNTANTNVAAIRSAVDGVSGNISAQVQAQIRANLQAIASSLQTAATTITGATTGAAGGIIRAATGLTQQQINDLAQAVQNTLDAVTALNVIITAEATDLTTPLRTFAQSEINAIRAALNPLVSPVLTFARAVTFFSARVGIVVTGLANVTTSLTNYITNLLNSLGLSKLNINIPGAGVTNKRAAL</sequence>
<dbReference type="Proteomes" id="UP000616885">
    <property type="component" value="Unassembled WGS sequence"/>
</dbReference>
<keyword evidence="1" id="KW-0732">Signal</keyword>
<dbReference type="AlphaFoldDB" id="A0A8H7K2Z0"/>
<accession>A0A8H7K2Z0</accession>
<evidence type="ECO:0000313" key="2">
    <source>
        <dbReference type="EMBL" id="KAF9742578.1"/>
    </source>
</evidence>
<evidence type="ECO:0000256" key="1">
    <source>
        <dbReference type="SAM" id="SignalP"/>
    </source>
</evidence>
<dbReference type="EMBL" id="JADCTT010000020">
    <property type="protein sequence ID" value="KAF9742578.1"/>
    <property type="molecule type" value="Genomic_DNA"/>
</dbReference>
<name>A0A8H7K2Z0_BIOOC</name>
<feature type="signal peptide" evidence="1">
    <location>
        <begin position="1"/>
        <end position="15"/>
    </location>
</feature>